<accession>A0A4V4N727</accession>
<proteinExistence type="predicted"/>
<evidence type="ECO:0000259" key="2">
    <source>
        <dbReference type="SMART" id="SM00014"/>
    </source>
</evidence>
<sequence length="236" mass="26316">MANAMLASIADLDDRMVVFINGYMHRSPLFDHFLAWAMNALLIKFLPMVLAICWVWFAGATGEAGRRKILAGILVGLAALFLTRIMATALPFRTRPYTNPDLHFVTDMVGAMRTWSSFPSDHAGLAFALAATLFRVSPLLGIWAFIHSILFICFPRFYFGMHYPSDLLAGALVGLLSIVLYAKLDPQGRMVKPLLAIERAIPQFFYTAGFFLLFEIAEMFDSLRLVASALFKSIGH</sequence>
<feature type="transmembrane region" description="Helical" evidence="1">
    <location>
        <begin position="69"/>
        <end position="92"/>
    </location>
</feature>
<feature type="transmembrane region" description="Helical" evidence="1">
    <location>
        <begin position="166"/>
        <end position="184"/>
    </location>
</feature>
<dbReference type="PANTHER" id="PTHR14969:SF13">
    <property type="entry name" value="AT30094P"/>
    <property type="match status" value="1"/>
</dbReference>
<name>A0A4V4N727_9NEIS</name>
<keyword evidence="1" id="KW-0812">Transmembrane</keyword>
<keyword evidence="1" id="KW-0472">Membrane</keyword>
<dbReference type="SMART" id="SM00014">
    <property type="entry name" value="acidPPc"/>
    <property type="match status" value="1"/>
</dbReference>
<feature type="transmembrane region" description="Helical" evidence="1">
    <location>
        <begin position="125"/>
        <end position="154"/>
    </location>
</feature>
<comment type="caution">
    <text evidence="3">The sequence shown here is derived from an EMBL/GenBank/DDBJ whole genome shotgun (WGS) entry which is preliminary data.</text>
</comment>
<evidence type="ECO:0000256" key="1">
    <source>
        <dbReference type="SAM" id="Phobius"/>
    </source>
</evidence>
<dbReference type="Gene3D" id="1.20.144.10">
    <property type="entry name" value="Phosphatidic acid phosphatase type 2/haloperoxidase"/>
    <property type="match status" value="1"/>
</dbReference>
<gene>
    <name evidence="3" type="ORF">E5K04_15305</name>
</gene>
<protein>
    <submittedName>
        <fullName evidence="3">Phosphatase PAP2 family protein</fullName>
    </submittedName>
</protein>
<evidence type="ECO:0000313" key="4">
    <source>
        <dbReference type="Proteomes" id="UP000308891"/>
    </source>
</evidence>
<dbReference type="EMBL" id="STGJ01000023">
    <property type="protein sequence ID" value="TIC78663.1"/>
    <property type="molecule type" value="Genomic_DNA"/>
</dbReference>
<feature type="transmembrane region" description="Helical" evidence="1">
    <location>
        <begin position="33"/>
        <end position="57"/>
    </location>
</feature>
<dbReference type="SUPFAM" id="SSF48317">
    <property type="entry name" value="Acid phosphatase/Vanadium-dependent haloperoxidase"/>
    <property type="match status" value="1"/>
</dbReference>
<organism evidence="3 4">
    <name type="scientific">Crenobacter intestini</name>
    <dbReference type="NCBI Taxonomy" id="2563443"/>
    <lineage>
        <taxon>Bacteria</taxon>
        <taxon>Pseudomonadati</taxon>
        <taxon>Pseudomonadota</taxon>
        <taxon>Betaproteobacteria</taxon>
        <taxon>Neisseriales</taxon>
        <taxon>Neisseriaceae</taxon>
        <taxon>Crenobacter</taxon>
    </lineage>
</organism>
<dbReference type="OrthoDB" id="9801622at2"/>
<dbReference type="AlphaFoldDB" id="A0A4V4N727"/>
<dbReference type="RefSeq" id="WP_136555708.1">
    <property type="nucleotide sequence ID" value="NZ_STGJ01000023.1"/>
</dbReference>
<dbReference type="CDD" id="cd01610">
    <property type="entry name" value="PAP2_like"/>
    <property type="match status" value="1"/>
</dbReference>
<keyword evidence="4" id="KW-1185">Reference proteome</keyword>
<reference evidence="3 4" key="1">
    <citation type="submission" date="2019-04" db="EMBL/GenBank/DDBJ databases">
        <title>Crenobacter sp. nov.</title>
        <authorList>
            <person name="Shi S."/>
        </authorList>
    </citation>
    <scope>NUCLEOTIDE SEQUENCE [LARGE SCALE GENOMIC DNA]</scope>
    <source>
        <strain evidence="3 4">GY 70310</strain>
    </source>
</reference>
<dbReference type="Pfam" id="PF01569">
    <property type="entry name" value="PAP2"/>
    <property type="match status" value="1"/>
</dbReference>
<dbReference type="PANTHER" id="PTHR14969">
    <property type="entry name" value="SPHINGOSINE-1-PHOSPHATE PHOSPHOHYDROLASE"/>
    <property type="match status" value="1"/>
</dbReference>
<feature type="domain" description="Phosphatidic acid phosphatase type 2/haloperoxidase" evidence="2">
    <location>
        <begin position="68"/>
        <end position="182"/>
    </location>
</feature>
<dbReference type="InterPro" id="IPR000326">
    <property type="entry name" value="PAP2/HPO"/>
</dbReference>
<keyword evidence="1" id="KW-1133">Transmembrane helix</keyword>
<dbReference type="Proteomes" id="UP000308891">
    <property type="component" value="Unassembled WGS sequence"/>
</dbReference>
<dbReference type="InterPro" id="IPR036938">
    <property type="entry name" value="PAP2/HPO_sf"/>
</dbReference>
<evidence type="ECO:0000313" key="3">
    <source>
        <dbReference type="EMBL" id="TIC78663.1"/>
    </source>
</evidence>
<feature type="transmembrane region" description="Helical" evidence="1">
    <location>
        <begin position="204"/>
        <end position="227"/>
    </location>
</feature>